<accession>A0A377N5A4</accession>
<proteinExistence type="predicted"/>
<reference evidence="2 3" key="1">
    <citation type="submission" date="2018-06" db="EMBL/GenBank/DDBJ databases">
        <authorList>
            <consortium name="Pathogen Informatics"/>
            <person name="Doyle S."/>
        </authorList>
    </citation>
    <scope>NUCLEOTIDE SEQUENCE [LARGE SCALE GENOMIC DNA]</scope>
    <source>
        <strain evidence="2 3">NCTC12157</strain>
    </source>
</reference>
<protein>
    <submittedName>
        <fullName evidence="2">Acetate operon repressor</fullName>
    </submittedName>
</protein>
<dbReference type="EMBL" id="UGGO01000001">
    <property type="protein sequence ID" value="STQ42731.1"/>
    <property type="molecule type" value="Genomic_DNA"/>
</dbReference>
<sequence length="61" mass="6115">MATPVTTSAKRVKKTKAAAASGSAATGQVQSLTRGLKLLEYIAEAQGSVALTDLAPAGRVT</sequence>
<evidence type="ECO:0000313" key="2">
    <source>
        <dbReference type="EMBL" id="STQ42731.1"/>
    </source>
</evidence>
<dbReference type="InterPro" id="IPR036388">
    <property type="entry name" value="WH-like_DNA-bd_sf"/>
</dbReference>
<feature type="compositionally biased region" description="Low complexity" evidence="1">
    <location>
        <begin position="17"/>
        <end position="27"/>
    </location>
</feature>
<gene>
    <name evidence="2" type="primary">iclR_2</name>
    <name evidence="2" type="ORF">NCTC12157_00396</name>
</gene>
<dbReference type="Proteomes" id="UP000254304">
    <property type="component" value="Unassembled WGS sequence"/>
</dbReference>
<name>A0A377N5A4_9GAMM</name>
<evidence type="ECO:0000256" key="1">
    <source>
        <dbReference type="SAM" id="MobiDB-lite"/>
    </source>
</evidence>
<organism evidence="2 3">
    <name type="scientific">Ewingella americana</name>
    <dbReference type="NCBI Taxonomy" id="41202"/>
    <lineage>
        <taxon>Bacteria</taxon>
        <taxon>Pseudomonadati</taxon>
        <taxon>Pseudomonadota</taxon>
        <taxon>Gammaproteobacteria</taxon>
        <taxon>Enterobacterales</taxon>
        <taxon>Yersiniaceae</taxon>
        <taxon>Ewingella</taxon>
    </lineage>
</organism>
<dbReference type="Gene3D" id="1.10.10.10">
    <property type="entry name" value="Winged helix-like DNA-binding domain superfamily/Winged helix DNA-binding domain"/>
    <property type="match status" value="1"/>
</dbReference>
<evidence type="ECO:0000313" key="3">
    <source>
        <dbReference type="Proteomes" id="UP000254304"/>
    </source>
</evidence>
<feature type="region of interest" description="Disordered" evidence="1">
    <location>
        <begin position="1"/>
        <end position="27"/>
    </location>
</feature>
<dbReference type="AlphaFoldDB" id="A0A377N5A4"/>